<dbReference type="InterPro" id="IPR029787">
    <property type="entry name" value="Nucleotide_cyclase"/>
</dbReference>
<dbReference type="GO" id="GO:0004016">
    <property type="term" value="F:adenylate cyclase activity"/>
    <property type="evidence" value="ECO:0007669"/>
    <property type="project" value="UniProtKB-ARBA"/>
</dbReference>
<feature type="transmembrane region" description="Helical" evidence="1">
    <location>
        <begin position="323"/>
        <end position="346"/>
    </location>
</feature>
<feature type="domain" description="Guanylate cyclase" evidence="2">
    <location>
        <begin position="424"/>
        <end position="553"/>
    </location>
</feature>
<dbReference type="RefSeq" id="WP_353643105.1">
    <property type="nucleotide sequence ID" value="NZ_CP159253.1"/>
</dbReference>
<dbReference type="CDD" id="cd07302">
    <property type="entry name" value="CHD"/>
    <property type="match status" value="1"/>
</dbReference>
<accession>A0AAU8CTR9</accession>
<dbReference type="Gene3D" id="3.30.450.20">
    <property type="entry name" value="PAS domain"/>
    <property type="match status" value="2"/>
</dbReference>
<organism evidence="3">
    <name type="scientific">Mesorhizobium sp. WSM2240</name>
    <dbReference type="NCBI Taxonomy" id="3228851"/>
    <lineage>
        <taxon>Bacteria</taxon>
        <taxon>Pseudomonadati</taxon>
        <taxon>Pseudomonadota</taxon>
        <taxon>Alphaproteobacteria</taxon>
        <taxon>Hyphomicrobiales</taxon>
        <taxon>Phyllobacteriaceae</taxon>
        <taxon>Mesorhizobium</taxon>
    </lineage>
</organism>
<dbReference type="EMBL" id="CP159253">
    <property type="protein sequence ID" value="XCG49360.1"/>
    <property type="molecule type" value="Genomic_DNA"/>
</dbReference>
<dbReference type="InterPro" id="IPR001054">
    <property type="entry name" value="A/G_cyclase"/>
</dbReference>
<dbReference type="Pfam" id="PF00211">
    <property type="entry name" value="Guanylate_cyc"/>
    <property type="match status" value="1"/>
</dbReference>
<dbReference type="PROSITE" id="PS50125">
    <property type="entry name" value="GUANYLATE_CYCLASE_2"/>
    <property type="match status" value="1"/>
</dbReference>
<reference evidence="3" key="1">
    <citation type="submission" date="2024-06" db="EMBL/GenBank/DDBJ databases">
        <title>Mesorhizobium karijinii sp. nov., a symbiont of the iconic Swainsona formosa from arid Australia.</title>
        <authorList>
            <person name="Hill Y.J."/>
            <person name="Watkin E.L.J."/>
            <person name="O'Hara G.W."/>
            <person name="Terpolilli J."/>
            <person name="Tye M.L."/>
            <person name="Kohlmeier M.G."/>
        </authorList>
    </citation>
    <scope>NUCLEOTIDE SEQUENCE</scope>
    <source>
        <strain evidence="3">WSM2240</strain>
    </source>
</reference>
<evidence type="ECO:0000313" key="3">
    <source>
        <dbReference type="EMBL" id="XCG49360.1"/>
    </source>
</evidence>
<evidence type="ECO:0000259" key="2">
    <source>
        <dbReference type="PROSITE" id="PS50125"/>
    </source>
</evidence>
<dbReference type="Gene3D" id="3.30.70.1230">
    <property type="entry name" value="Nucleotide cyclase"/>
    <property type="match status" value="1"/>
</dbReference>
<evidence type="ECO:0000256" key="1">
    <source>
        <dbReference type="SAM" id="Phobius"/>
    </source>
</evidence>
<dbReference type="Gene3D" id="6.10.340.10">
    <property type="match status" value="1"/>
</dbReference>
<dbReference type="PANTHER" id="PTHR43081">
    <property type="entry name" value="ADENYLATE CYCLASE, TERMINAL-DIFFERENTIATION SPECIFIC-RELATED"/>
    <property type="match status" value="1"/>
</dbReference>
<dbReference type="InterPro" id="IPR050697">
    <property type="entry name" value="Adenylyl/Guanylyl_Cyclase_3/4"/>
</dbReference>
<protein>
    <submittedName>
        <fullName evidence="3">Adenylate/guanylate cyclase domain-containing protein</fullName>
    </submittedName>
</protein>
<dbReference type="AlphaFoldDB" id="A0AAU8CTR9"/>
<dbReference type="PANTHER" id="PTHR43081:SF1">
    <property type="entry name" value="ADENYLATE CYCLASE, TERMINAL-DIFFERENTIATION SPECIFIC"/>
    <property type="match status" value="1"/>
</dbReference>
<keyword evidence="1" id="KW-1133">Transmembrane helix</keyword>
<proteinExistence type="predicted"/>
<sequence>MTALLLVAVISTAASVHLIWEHTATRNVEKIVASLDAQSADTVRGELTSTLAIVAGTAEIIRSILFQGTIKADDEVKREFLFLSLMREQPAIGWIGFGFPDGRFFGSHAAAGGKIEMVEIGAGTPGMPRPLRRDIYHPIPGDVMFEERIHSETAYVALGAPWYRRAMAAAEPVWSVIDVLPDGFEPSVVVSKRVELYGRYQGVVMVAVSFSNLSKTLRGLQISGHGRAFMLGGDDKVLAASGAPDSLMPAHLADFPRDDALAAAASAAIARTSGKEFRTLADGGEVGPVYVSSFALPFEQWRLLTAIPRSAFAGEIDRNTRRVLLVVVGLVVLAAAAAVLFSNLLFARPIGALAAQLREIERFSLDQVRHVPTFLAELNDFSEALKRMAAGLSAFAKYMPLDVVRPLVAGGLKPAPGGKLVEVTVMFADLPGFTELTERLGPDVQPHLTNFLTLAVEAIHSEGGTVDKFIGDAVMAIWNAPAPVPDHARRACRAALAIRAAMHALPAVSPDHRDIRVRIGINSGIALVGNVGSVERLSYTAIGDTVNLASRLVGVAKEHGAEIVLSDMTVAQAGEGLPLRPLGVANVRGKAVPVLVHTLEFHSDGVGMEPGVTD</sequence>
<dbReference type="SMART" id="SM00044">
    <property type="entry name" value="CYCc"/>
    <property type="match status" value="1"/>
</dbReference>
<dbReference type="GO" id="GO:0035556">
    <property type="term" value="P:intracellular signal transduction"/>
    <property type="evidence" value="ECO:0007669"/>
    <property type="project" value="InterPro"/>
</dbReference>
<gene>
    <name evidence="3" type="ORF">ABVK50_01595</name>
</gene>
<dbReference type="SUPFAM" id="SSF55073">
    <property type="entry name" value="Nucleotide cyclase"/>
    <property type="match status" value="1"/>
</dbReference>
<keyword evidence="1" id="KW-0472">Membrane</keyword>
<keyword evidence="1" id="KW-0812">Transmembrane</keyword>
<name>A0AAU8CTR9_9HYPH</name>
<dbReference type="GO" id="GO:0006171">
    <property type="term" value="P:cAMP biosynthetic process"/>
    <property type="evidence" value="ECO:0007669"/>
    <property type="project" value="TreeGrafter"/>
</dbReference>